<proteinExistence type="predicted"/>
<dbReference type="Gene3D" id="3.40.50.150">
    <property type="entry name" value="Vaccinia Virus protein VP39"/>
    <property type="match status" value="1"/>
</dbReference>
<dbReference type="CDD" id="cd02440">
    <property type="entry name" value="AdoMet_MTases"/>
    <property type="match status" value="1"/>
</dbReference>
<accession>A0A953N9E0</accession>
<reference evidence="1" key="1">
    <citation type="submission" date="2021-07" db="EMBL/GenBank/DDBJ databases">
        <title>New genus and species of the family Alcaligenaceae.</title>
        <authorList>
            <person name="Hahn M.W."/>
        </authorList>
    </citation>
    <scope>NUCLEOTIDE SEQUENCE</scope>
    <source>
        <strain evidence="1">LF4-65</strain>
    </source>
</reference>
<dbReference type="AlphaFoldDB" id="A0A953N9E0"/>
<dbReference type="InterPro" id="IPR029063">
    <property type="entry name" value="SAM-dependent_MTases_sf"/>
</dbReference>
<dbReference type="SUPFAM" id="SSF53335">
    <property type="entry name" value="S-adenosyl-L-methionine-dependent methyltransferases"/>
    <property type="match status" value="1"/>
</dbReference>
<name>A0A953N9E0_9BURK</name>
<keyword evidence="2" id="KW-1185">Reference proteome</keyword>
<keyword evidence="1" id="KW-0489">Methyltransferase</keyword>
<gene>
    <name evidence="1" type="ORF">KZZ10_05670</name>
</gene>
<protein>
    <submittedName>
        <fullName evidence="1">Class I SAM-dependent methyltransferase</fullName>
    </submittedName>
</protein>
<dbReference type="Proteomes" id="UP000739565">
    <property type="component" value="Unassembled WGS sequence"/>
</dbReference>
<sequence length="302" mass="34498">MSTSQAAHNIFSVSSLPRNQYVSSPPILDADGIFRSTSAVIHRNDEYDQQGFEILQRMQDKHFWYRGRHRFLLASLDRHTRMEARPLSAVDLGGGAGGWVRYLSERRSQRFSTLALADSSENALIMAKGALPANIAMHQIDIMNLHWEDCWDVAFLLDVIEHLPDDAEALMQAAKGLKAGGYLFITAPAIQRFWNYNDELVSHLRRYNRQDLKSLSERTGLQLCDARYFMFFLSPLYWLTRRAKNITDLNQTQKQQLLHQSHKVPMGPINAALFALFAAESTIGQRLQFPWGTSILGVFRKV</sequence>
<dbReference type="EMBL" id="JAHXRI010000006">
    <property type="protein sequence ID" value="MBZ1350127.1"/>
    <property type="molecule type" value="Genomic_DNA"/>
</dbReference>
<organism evidence="1 2">
    <name type="scientific">Zwartia hollandica</name>
    <dbReference type="NCBI Taxonomy" id="324606"/>
    <lineage>
        <taxon>Bacteria</taxon>
        <taxon>Pseudomonadati</taxon>
        <taxon>Pseudomonadota</taxon>
        <taxon>Betaproteobacteria</taxon>
        <taxon>Burkholderiales</taxon>
        <taxon>Alcaligenaceae</taxon>
        <taxon>Zwartia</taxon>
    </lineage>
</organism>
<evidence type="ECO:0000313" key="2">
    <source>
        <dbReference type="Proteomes" id="UP000739565"/>
    </source>
</evidence>
<dbReference type="GO" id="GO:0008168">
    <property type="term" value="F:methyltransferase activity"/>
    <property type="evidence" value="ECO:0007669"/>
    <property type="project" value="UniProtKB-KW"/>
</dbReference>
<keyword evidence="1" id="KW-0808">Transferase</keyword>
<comment type="caution">
    <text evidence="1">The sequence shown here is derived from an EMBL/GenBank/DDBJ whole genome shotgun (WGS) entry which is preliminary data.</text>
</comment>
<dbReference type="GO" id="GO:0032259">
    <property type="term" value="P:methylation"/>
    <property type="evidence" value="ECO:0007669"/>
    <property type="project" value="UniProtKB-KW"/>
</dbReference>
<evidence type="ECO:0000313" key="1">
    <source>
        <dbReference type="EMBL" id="MBZ1350127.1"/>
    </source>
</evidence>
<dbReference type="Pfam" id="PF13489">
    <property type="entry name" value="Methyltransf_23"/>
    <property type="match status" value="1"/>
</dbReference>